<keyword evidence="3" id="KW-1185">Reference proteome</keyword>
<sequence length="79" mass="8603">MMDDGLKGLKAQLQRLHSSWLPCGKRQSAIGKGHLGNGKWPDPDLDSKPEPEPEPEPQPEAGRPGSDESEITKPHLNLA</sequence>
<proteinExistence type="predicted"/>
<protein>
    <submittedName>
        <fullName evidence="2">GD15330</fullName>
    </submittedName>
</protein>
<evidence type="ECO:0000313" key="3">
    <source>
        <dbReference type="Proteomes" id="UP000000304"/>
    </source>
</evidence>
<evidence type="ECO:0000313" key="2">
    <source>
        <dbReference type="EMBL" id="EDX15405.1"/>
    </source>
</evidence>
<feature type="compositionally biased region" description="Basic and acidic residues" evidence="1">
    <location>
        <begin position="41"/>
        <end position="51"/>
    </location>
</feature>
<gene>
    <name evidence="2" type="primary">Dsim\GD15330</name>
    <name evidence="2" type="ORF">Dsim_GD15330</name>
</gene>
<dbReference type="AlphaFoldDB" id="B4NS27"/>
<name>B4NS27_DROSI</name>
<organism evidence="2 3">
    <name type="scientific">Drosophila simulans</name>
    <name type="common">Fruit fly</name>
    <dbReference type="NCBI Taxonomy" id="7240"/>
    <lineage>
        <taxon>Eukaryota</taxon>
        <taxon>Metazoa</taxon>
        <taxon>Ecdysozoa</taxon>
        <taxon>Arthropoda</taxon>
        <taxon>Hexapoda</taxon>
        <taxon>Insecta</taxon>
        <taxon>Pterygota</taxon>
        <taxon>Neoptera</taxon>
        <taxon>Endopterygota</taxon>
        <taxon>Diptera</taxon>
        <taxon>Brachycera</taxon>
        <taxon>Muscomorpha</taxon>
        <taxon>Ephydroidea</taxon>
        <taxon>Drosophilidae</taxon>
        <taxon>Drosophila</taxon>
        <taxon>Sophophora</taxon>
    </lineage>
</organism>
<evidence type="ECO:0000256" key="1">
    <source>
        <dbReference type="SAM" id="MobiDB-lite"/>
    </source>
</evidence>
<feature type="region of interest" description="Disordered" evidence="1">
    <location>
        <begin position="24"/>
        <end position="79"/>
    </location>
</feature>
<accession>B4NS27</accession>
<dbReference type="Proteomes" id="UP000000304">
    <property type="component" value="Unassembled WGS sequence"/>
</dbReference>
<reference evidence="2 3" key="1">
    <citation type="journal article" date="2007" name="Nature">
        <title>Evolution of genes and genomes on the Drosophila phylogeny.</title>
        <authorList>
            <consortium name="Drosophila 12 Genomes Consortium"/>
            <person name="Clark A.G."/>
            <person name="Eisen M.B."/>
            <person name="Smith D.R."/>
            <person name="Bergman C.M."/>
            <person name="Oliver B."/>
            <person name="Markow T.A."/>
            <person name="Kaufman T.C."/>
            <person name="Kellis M."/>
            <person name="Gelbart W."/>
            <person name="Iyer V.N."/>
            <person name="Pollard D.A."/>
            <person name="Sackton T.B."/>
            <person name="Larracuente A.M."/>
            <person name="Singh N.D."/>
            <person name="Abad J.P."/>
            <person name="Abt D.N."/>
            <person name="Adryan B."/>
            <person name="Aguade M."/>
            <person name="Akashi H."/>
            <person name="Anderson W.W."/>
            <person name="Aquadro C.F."/>
            <person name="Ardell D.H."/>
            <person name="Arguello R."/>
            <person name="Artieri C.G."/>
            <person name="Barbash D.A."/>
            <person name="Barker D."/>
            <person name="Barsanti P."/>
            <person name="Batterham P."/>
            <person name="Batzoglou S."/>
            <person name="Begun D."/>
            <person name="Bhutkar A."/>
            <person name="Blanco E."/>
            <person name="Bosak S.A."/>
            <person name="Bradley R.K."/>
            <person name="Brand A.D."/>
            <person name="Brent M.R."/>
            <person name="Brooks A.N."/>
            <person name="Brown R.H."/>
            <person name="Butlin R.K."/>
            <person name="Caggese C."/>
            <person name="Calvi B.R."/>
            <person name="Bernardo de Carvalho A."/>
            <person name="Caspi A."/>
            <person name="Castrezana S."/>
            <person name="Celniker S.E."/>
            <person name="Chang J.L."/>
            <person name="Chapple C."/>
            <person name="Chatterji S."/>
            <person name="Chinwalla A."/>
            <person name="Civetta A."/>
            <person name="Clifton S.W."/>
            <person name="Comeron J.M."/>
            <person name="Costello J.C."/>
            <person name="Coyne J.A."/>
            <person name="Daub J."/>
            <person name="David R.G."/>
            <person name="Delcher A.L."/>
            <person name="Delehaunty K."/>
            <person name="Do C.B."/>
            <person name="Ebling H."/>
            <person name="Edwards K."/>
            <person name="Eickbush T."/>
            <person name="Evans J.D."/>
            <person name="Filipski A."/>
            <person name="Findeiss S."/>
            <person name="Freyhult E."/>
            <person name="Fulton L."/>
            <person name="Fulton R."/>
            <person name="Garcia A.C."/>
            <person name="Gardiner A."/>
            <person name="Garfield D.A."/>
            <person name="Garvin B.E."/>
            <person name="Gibson G."/>
            <person name="Gilbert D."/>
            <person name="Gnerre S."/>
            <person name="Godfrey J."/>
            <person name="Good R."/>
            <person name="Gotea V."/>
            <person name="Gravely B."/>
            <person name="Greenberg A.J."/>
            <person name="Griffiths-Jones S."/>
            <person name="Gross S."/>
            <person name="Guigo R."/>
            <person name="Gustafson E.A."/>
            <person name="Haerty W."/>
            <person name="Hahn M.W."/>
            <person name="Halligan D.L."/>
            <person name="Halpern A.L."/>
            <person name="Halter G.M."/>
            <person name="Han M.V."/>
            <person name="Heger A."/>
            <person name="Hillier L."/>
            <person name="Hinrichs A.S."/>
            <person name="Holmes I."/>
            <person name="Hoskins R.A."/>
            <person name="Hubisz M.J."/>
            <person name="Hultmark D."/>
            <person name="Huntley M.A."/>
            <person name="Jaffe D.B."/>
            <person name="Jagadeeshan S."/>
            <person name="Jeck W.R."/>
            <person name="Johnson J."/>
            <person name="Jones C.D."/>
            <person name="Jordan W.C."/>
            <person name="Karpen G.H."/>
            <person name="Kataoka E."/>
            <person name="Keightley P.D."/>
            <person name="Kheradpour P."/>
            <person name="Kirkness E.F."/>
            <person name="Koerich L.B."/>
            <person name="Kristiansen K."/>
            <person name="Kudrna D."/>
            <person name="Kulathinal R.J."/>
            <person name="Kumar S."/>
            <person name="Kwok R."/>
            <person name="Lander E."/>
            <person name="Langley C.H."/>
            <person name="Lapoint R."/>
            <person name="Lazzaro B.P."/>
            <person name="Lee S.J."/>
            <person name="Levesque L."/>
            <person name="Li R."/>
            <person name="Lin C.F."/>
            <person name="Lin M.F."/>
            <person name="Lindblad-Toh K."/>
            <person name="Llopart A."/>
            <person name="Long M."/>
            <person name="Low L."/>
            <person name="Lozovsky E."/>
            <person name="Lu J."/>
            <person name="Luo M."/>
            <person name="Machado C.A."/>
            <person name="Makalowski W."/>
            <person name="Marzo M."/>
            <person name="Matsuda M."/>
            <person name="Matzkin L."/>
            <person name="McAllister B."/>
            <person name="McBride C.S."/>
            <person name="McKernan B."/>
            <person name="McKernan K."/>
            <person name="Mendez-Lago M."/>
            <person name="Minx P."/>
            <person name="Mollenhauer M.U."/>
            <person name="Montooth K."/>
            <person name="Mount S.M."/>
            <person name="Mu X."/>
            <person name="Myers E."/>
            <person name="Negre B."/>
            <person name="Newfeld S."/>
            <person name="Nielsen R."/>
            <person name="Noor M.A."/>
            <person name="O'Grady P."/>
            <person name="Pachter L."/>
            <person name="Papaceit M."/>
            <person name="Parisi M.J."/>
            <person name="Parisi M."/>
            <person name="Parts L."/>
            <person name="Pedersen J.S."/>
            <person name="Pesole G."/>
            <person name="Phillippy A.M."/>
            <person name="Ponting C.P."/>
            <person name="Pop M."/>
            <person name="Porcelli D."/>
            <person name="Powell J.R."/>
            <person name="Prohaska S."/>
            <person name="Pruitt K."/>
            <person name="Puig M."/>
            <person name="Quesneville H."/>
            <person name="Ram K.R."/>
            <person name="Rand D."/>
            <person name="Rasmussen M.D."/>
            <person name="Reed L.K."/>
            <person name="Reenan R."/>
            <person name="Reily A."/>
            <person name="Remington K.A."/>
            <person name="Rieger T.T."/>
            <person name="Ritchie M.G."/>
            <person name="Robin C."/>
            <person name="Rogers Y.H."/>
            <person name="Rohde C."/>
            <person name="Rozas J."/>
            <person name="Rubenfield M.J."/>
            <person name="Ruiz A."/>
            <person name="Russo S."/>
            <person name="Salzberg S.L."/>
            <person name="Sanchez-Gracia A."/>
            <person name="Saranga D.J."/>
            <person name="Sato H."/>
            <person name="Schaeffer S.W."/>
            <person name="Schatz M.C."/>
            <person name="Schlenke T."/>
            <person name="Schwartz R."/>
            <person name="Segarra C."/>
            <person name="Singh R.S."/>
            <person name="Sirot L."/>
            <person name="Sirota M."/>
            <person name="Sisneros N.B."/>
            <person name="Smith C.D."/>
            <person name="Smith T.F."/>
            <person name="Spieth J."/>
            <person name="Stage D.E."/>
            <person name="Stark A."/>
            <person name="Stephan W."/>
            <person name="Strausberg R.L."/>
            <person name="Strempel S."/>
            <person name="Sturgill D."/>
            <person name="Sutton G."/>
            <person name="Sutton G.G."/>
            <person name="Tao W."/>
            <person name="Teichmann S."/>
            <person name="Tobari Y.N."/>
            <person name="Tomimura Y."/>
            <person name="Tsolas J.M."/>
            <person name="Valente V.L."/>
            <person name="Venter E."/>
            <person name="Venter J.C."/>
            <person name="Vicario S."/>
            <person name="Vieira F.G."/>
            <person name="Vilella A.J."/>
            <person name="Villasante A."/>
            <person name="Walenz B."/>
            <person name="Wang J."/>
            <person name="Wasserman M."/>
            <person name="Watts T."/>
            <person name="Wilson D."/>
            <person name="Wilson R.K."/>
            <person name="Wing R.A."/>
            <person name="Wolfner M.F."/>
            <person name="Wong A."/>
            <person name="Wong G.K."/>
            <person name="Wu C.I."/>
            <person name="Wu G."/>
            <person name="Yamamoto D."/>
            <person name="Yang H.P."/>
            <person name="Yang S.P."/>
            <person name="Yorke J.A."/>
            <person name="Yoshida K."/>
            <person name="Zdobnov E."/>
            <person name="Zhang P."/>
            <person name="Zhang Y."/>
            <person name="Zimin A.V."/>
            <person name="Baldwin J."/>
            <person name="Abdouelleil A."/>
            <person name="Abdulkadir J."/>
            <person name="Abebe A."/>
            <person name="Abera B."/>
            <person name="Abreu J."/>
            <person name="Acer S.C."/>
            <person name="Aftuck L."/>
            <person name="Alexander A."/>
            <person name="An P."/>
            <person name="Anderson E."/>
            <person name="Anderson S."/>
            <person name="Arachi H."/>
            <person name="Azer M."/>
            <person name="Bachantsang P."/>
            <person name="Barry A."/>
            <person name="Bayul T."/>
            <person name="Berlin A."/>
            <person name="Bessette D."/>
            <person name="Bloom T."/>
            <person name="Blye J."/>
            <person name="Boguslavskiy L."/>
            <person name="Bonnet C."/>
            <person name="Boukhgalter B."/>
            <person name="Bourzgui I."/>
            <person name="Brown A."/>
            <person name="Cahill P."/>
            <person name="Channer S."/>
            <person name="Cheshatsang Y."/>
            <person name="Chuda L."/>
            <person name="Citroen M."/>
            <person name="Collymore A."/>
            <person name="Cooke P."/>
            <person name="Costello M."/>
            <person name="D'Aco K."/>
            <person name="Daza R."/>
            <person name="De Haan G."/>
            <person name="DeGray S."/>
            <person name="DeMaso C."/>
            <person name="Dhargay N."/>
            <person name="Dooley K."/>
            <person name="Dooley E."/>
            <person name="Doricent M."/>
            <person name="Dorje P."/>
            <person name="Dorjee K."/>
            <person name="Dupes A."/>
            <person name="Elong R."/>
            <person name="Falk J."/>
            <person name="Farina A."/>
            <person name="Faro S."/>
            <person name="Ferguson D."/>
            <person name="Fisher S."/>
            <person name="Foley C.D."/>
            <person name="Franke A."/>
            <person name="Friedrich D."/>
            <person name="Gadbois L."/>
            <person name="Gearin G."/>
            <person name="Gearin C.R."/>
            <person name="Giannoukos G."/>
            <person name="Goode T."/>
            <person name="Graham J."/>
            <person name="Grandbois E."/>
            <person name="Grewal S."/>
            <person name="Gyaltsen K."/>
            <person name="Hafez N."/>
            <person name="Hagos B."/>
            <person name="Hall J."/>
            <person name="Henson C."/>
            <person name="Hollinger A."/>
            <person name="Honan T."/>
            <person name="Huard M.D."/>
            <person name="Hughes L."/>
            <person name="Hurhula B."/>
            <person name="Husby M.E."/>
            <person name="Kamat A."/>
            <person name="Kanga B."/>
            <person name="Kashin S."/>
            <person name="Khazanovich D."/>
            <person name="Kisner P."/>
            <person name="Lance K."/>
            <person name="Lara M."/>
            <person name="Lee W."/>
            <person name="Lennon N."/>
            <person name="Letendre F."/>
            <person name="LeVine R."/>
            <person name="Lipovsky A."/>
            <person name="Liu X."/>
            <person name="Liu J."/>
            <person name="Liu S."/>
            <person name="Lokyitsang T."/>
            <person name="Lokyitsang Y."/>
            <person name="Lubonja R."/>
            <person name="Lui A."/>
            <person name="MacDonald P."/>
            <person name="Magnisalis V."/>
            <person name="Maru K."/>
            <person name="Matthews C."/>
            <person name="McCusker W."/>
            <person name="McDonough S."/>
            <person name="Mehta T."/>
            <person name="Meldrim J."/>
            <person name="Meneus L."/>
            <person name="Mihai O."/>
            <person name="Mihalev A."/>
            <person name="Mihova T."/>
            <person name="Mittelman R."/>
            <person name="Mlenga V."/>
            <person name="Montmayeur A."/>
            <person name="Mulrain L."/>
            <person name="Navidi A."/>
            <person name="Naylor J."/>
            <person name="Negash T."/>
            <person name="Nguyen T."/>
            <person name="Nguyen N."/>
            <person name="Nicol R."/>
            <person name="Norbu C."/>
            <person name="Norbu N."/>
            <person name="Novod N."/>
            <person name="O'Neill B."/>
            <person name="Osman S."/>
            <person name="Markiewicz E."/>
            <person name="Oyono O.L."/>
            <person name="Patti C."/>
            <person name="Phunkhang P."/>
            <person name="Pierre F."/>
            <person name="Priest M."/>
            <person name="Raghuraman S."/>
            <person name="Rege F."/>
            <person name="Reyes R."/>
            <person name="Rise C."/>
            <person name="Rogov P."/>
            <person name="Ross K."/>
            <person name="Ryan E."/>
            <person name="Settipalli S."/>
            <person name="Shea T."/>
            <person name="Sherpa N."/>
            <person name="Shi L."/>
            <person name="Shih D."/>
            <person name="Sparrow T."/>
            <person name="Spaulding J."/>
            <person name="Stalker J."/>
            <person name="Stange-Thomann N."/>
            <person name="Stavropoulos S."/>
            <person name="Stone C."/>
            <person name="Strader C."/>
            <person name="Tesfaye S."/>
            <person name="Thomson T."/>
            <person name="Thoulutsang Y."/>
            <person name="Thoulutsang D."/>
            <person name="Topham K."/>
            <person name="Topping I."/>
            <person name="Tsamla T."/>
            <person name="Vassiliev H."/>
            <person name="Vo A."/>
            <person name="Wangchuk T."/>
            <person name="Wangdi T."/>
            <person name="Weiand M."/>
            <person name="Wilkinson J."/>
            <person name="Wilson A."/>
            <person name="Yadav S."/>
            <person name="Young G."/>
            <person name="Yu Q."/>
            <person name="Zembek L."/>
            <person name="Zhong D."/>
            <person name="Zimmer A."/>
            <person name="Zwirko Z."/>
            <person name="Jaffe D.B."/>
            <person name="Alvarez P."/>
            <person name="Brockman W."/>
            <person name="Butler J."/>
            <person name="Chin C."/>
            <person name="Gnerre S."/>
            <person name="Grabherr M."/>
            <person name="Kleber M."/>
            <person name="Mauceli E."/>
            <person name="MacCallum I."/>
        </authorList>
    </citation>
    <scope>NUCLEOTIDE SEQUENCE [LARGE SCALE GENOMIC DNA]</scope>
    <source>
        <strain evidence="3">white501</strain>
    </source>
</reference>
<dbReference type="HOGENOM" id="CLU_2608610_0_0_1"/>
<dbReference type="EMBL" id="CH981788">
    <property type="protein sequence ID" value="EDX15405.1"/>
    <property type="molecule type" value="Genomic_DNA"/>
</dbReference>